<evidence type="ECO:0000313" key="3">
    <source>
        <dbReference type="Proteomes" id="UP000323426"/>
    </source>
</evidence>
<dbReference type="InterPro" id="IPR052022">
    <property type="entry name" value="26kDa_periplasmic_antigen"/>
</dbReference>
<dbReference type="InterPro" id="IPR007497">
    <property type="entry name" value="SIMPL/DUF541"/>
</dbReference>
<evidence type="ECO:0000313" key="2">
    <source>
        <dbReference type="EMBL" id="KAA5545724.1"/>
    </source>
</evidence>
<dbReference type="Pfam" id="PF04402">
    <property type="entry name" value="SIMPL"/>
    <property type="match status" value="1"/>
</dbReference>
<protein>
    <submittedName>
        <fullName evidence="2">DUF541 domain-containing protein</fullName>
    </submittedName>
</protein>
<dbReference type="Gene3D" id="3.30.110.170">
    <property type="entry name" value="Protein of unknown function (DUF541), domain 1"/>
    <property type="match status" value="1"/>
</dbReference>
<keyword evidence="1" id="KW-0732">Signal</keyword>
<gene>
    <name evidence="2" type="ORF">F0145_12385</name>
</gene>
<evidence type="ECO:0000256" key="1">
    <source>
        <dbReference type="SAM" id="SignalP"/>
    </source>
</evidence>
<comment type="caution">
    <text evidence="2">The sequence shown here is derived from an EMBL/GenBank/DDBJ whole genome shotgun (WGS) entry which is preliminary data.</text>
</comment>
<reference evidence="2 3" key="1">
    <citation type="submission" date="2019-09" db="EMBL/GenBank/DDBJ databases">
        <title>Genome sequence and assembly of Adhaeribacter sp.</title>
        <authorList>
            <person name="Chhetri G."/>
        </authorList>
    </citation>
    <scope>NUCLEOTIDE SEQUENCE [LARGE SCALE GENOMIC DNA]</scope>
    <source>
        <strain evidence="2 3">DK36</strain>
    </source>
</reference>
<dbReference type="RefSeq" id="WP_150088727.1">
    <property type="nucleotide sequence ID" value="NZ_VWSF01000008.1"/>
</dbReference>
<feature type="chain" id="PRO_5024391466" evidence="1">
    <location>
        <begin position="25"/>
        <end position="244"/>
    </location>
</feature>
<dbReference type="GO" id="GO:0006974">
    <property type="term" value="P:DNA damage response"/>
    <property type="evidence" value="ECO:0007669"/>
    <property type="project" value="TreeGrafter"/>
</dbReference>
<dbReference type="EMBL" id="VWSF01000008">
    <property type="protein sequence ID" value="KAA5545724.1"/>
    <property type="molecule type" value="Genomic_DNA"/>
</dbReference>
<dbReference type="PANTHER" id="PTHR34387:SF2">
    <property type="entry name" value="SLR1258 PROTEIN"/>
    <property type="match status" value="1"/>
</dbReference>
<sequence length="244" mass="26837">MKRLLLYPLVVLSLFFCVAASAQAQLQVPAVLPPLVNVSGVGEVKVEPNEVLLNVGIDVRNKSLEAARQDSDTKVRELLNYLKKAGIDAKDIQVTNLSVYPQYVGEYGQTTPELYMTQRSVSVLIRKVSRFDEILTGIYKTGANRVEGIEYRTSDLQKHREQARKLAIQSAKEKATAMTKELGAKPGRVYSITESGSEYTPRPYARLQMANKMMESADAGASGPTLAVGQILVRASVEVSFVIE</sequence>
<dbReference type="Gene3D" id="3.30.70.2970">
    <property type="entry name" value="Protein of unknown function (DUF541), domain 2"/>
    <property type="match status" value="1"/>
</dbReference>
<proteinExistence type="predicted"/>
<dbReference type="AlphaFoldDB" id="A0A5M6DDY0"/>
<dbReference type="Proteomes" id="UP000323426">
    <property type="component" value="Unassembled WGS sequence"/>
</dbReference>
<name>A0A5M6DDY0_9BACT</name>
<accession>A0A5M6DDY0</accession>
<organism evidence="2 3">
    <name type="scientific">Adhaeribacter rhizoryzae</name>
    <dbReference type="NCBI Taxonomy" id="2607907"/>
    <lineage>
        <taxon>Bacteria</taxon>
        <taxon>Pseudomonadati</taxon>
        <taxon>Bacteroidota</taxon>
        <taxon>Cytophagia</taxon>
        <taxon>Cytophagales</taxon>
        <taxon>Hymenobacteraceae</taxon>
        <taxon>Adhaeribacter</taxon>
    </lineage>
</organism>
<dbReference type="PANTHER" id="PTHR34387">
    <property type="entry name" value="SLR1258 PROTEIN"/>
    <property type="match status" value="1"/>
</dbReference>
<keyword evidence="3" id="KW-1185">Reference proteome</keyword>
<feature type="signal peptide" evidence="1">
    <location>
        <begin position="1"/>
        <end position="24"/>
    </location>
</feature>